<comment type="caution">
    <text evidence="1">The sequence shown here is derived from an EMBL/GenBank/DDBJ whole genome shotgun (WGS) entry which is preliminary data.</text>
</comment>
<reference evidence="1 2" key="2">
    <citation type="journal article" date="2015" name="PLoS ONE">
        <title>Whole-Genome Optical Mapping and Finished Genome Sequence of Sphingobacterium deserti sp. nov., a New Species Isolated from the Western Desert of China.</title>
        <authorList>
            <person name="Teng C."/>
            <person name="Zhou Z."/>
            <person name="Molnar I."/>
            <person name="Li X."/>
            <person name="Tang R."/>
            <person name="Chen M."/>
            <person name="Wang L."/>
            <person name="Su S."/>
            <person name="Zhang W."/>
            <person name="Lin M."/>
        </authorList>
    </citation>
    <scope>NUCLEOTIDE SEQUENCE [LARGE SCALE GENOMIC DNA]</scope>
    <source>
        <strain evidence="2">ACCC05744</strain>
    </source>
</reference>
<accession>A0A0B8T169</accession>
<organism evidence="1 2">
    <name type="scientific">Sphingobacterium deserti</name>
    <dbReference type="NCBI Taxonomy" id="1229276"/>
    <lineage>
        <taxon>Bacteria</taxon>
        <taxon>Pseudomonadati</taxon>
        <taxon>Bacteroidota</taxon>
        <taxon>Sphingobacteriia</taxon>
        <taxon>Sphingobacteriales</taxon>
        <taxon>Sphingobacteriaceae</taxon>
        <taxon>Sphingobacterium</taxon>
    </lineage>
</organism>
<evidence type="ECO:0000313" key="2">
    <source>
        <dbReference type="Proteomes" id="UP000031802"/>
    </source>
</evidence>
<dbReference type="EMBL" id="JJMU01000024">
    <property type="protein sequence ID" value="KGE14582.1"/>
    <property type="molecule type" value="Genomic_DNA"/>
</dbReference>
<reference evidence="2" key="1">
    <citation type="submission" date="2014-04" db="EMBL/GenBank/DDBJ databases">
        <title>Whole-Genome optical mapping and complete genome sequence of Sphingobacterium deserti sp. nov., a new spaces isolated from desert in the west of China.</title>
        <authorList>
            <person name="Teng C."/>
            <person name="Zhou Z."/>
            <person name="Li X."/>
            <person name="Chen M."/>
            <person name="Lin M."/>
            <person name="Wang L."/>
            <person name="Su S."/>
            <person name="Zhang C."/>
            <person name="Zhang W."/>
        </authorList>
    </citation>
    <scope>NUCLEOTIDE SEQUENCE [LARGE SCALE GENOMIC DNA]</scope>
    <source>
        <strain evidence="2">ACCC05744</strain>
    </source>
</reference>
<dbReference type="AlphaFoldDB" id="A0A0B8T169"/>
<name>A0A0B8T169_9SPHI</name>
<dbReference type="STRING" id="1229276.DI53_1611"/>
<protein>
    <submittedName>
        <fullName evidence="1">Uncharacterized protein</fullName>
    </submittedName>
</protein>
<sequence>MWVTLDDDGHIMIGRITEVLNEVVIYVNDRMFLRCEHSIQPLTTEFIDRLKGEVVND</sequence>
<keyword evidence="2" id="KW-1185">Reference proteome</keyword>
<dbReference type="Proteomes" id="UP000031802">
    <property type="component" value="Unassembled WGS sequence"/>
</dbReference>
<gene>
    <name evidence="1" type="ORF">DI53_1611</name>
</gene>
<proteinExistence type="predicted"/>
<evidence type="ECO:0000313" key="1">
    <source>
        <dbReference type="EMBL" id="KGE14582.1"/>
    </source>
</evidence>